<comment type="caution">
    <text evidence="3">The sequence shown here is derived from an EMBL/GenBank/DDBJ whole genome shotgun (WGS) entry which is preliminary data.</text>
</comment>
<evidence type="ECO:0000313" key="4">
    <source>
        <dbReference type="Proteomes" id="UP001153076"/>
    </source>
</evidence>
<dbReference type="GO" id="GO:0008270">
    <property type="term" value="F:zinc ion binding"/>
    <property type="evidence" value="ECO:0007669"/>
    <property type="project" value="UniProtKB-KW"/>
</dbReference>
<dbReference type="Proteomes" id="UP001153076">
    <property type="component" value="Unassembled WGS sequence"/>
</dbReference>
<dbReference type="PANTHER" id="PTHR47593:SF8">
    <property type="entry name" value="OS12G0581900 PROTEIN"/>
    <property type="match status" value="1"/>
</dbReference>
<dbReference type="PROSITE" id="PS50157">
    <property type="entry name" value="ZINC_FINGER_C2H2_2"/>
    <property type="match status" value="1"/>
</dbReference>
<dbReference type="OrthoDB" id="1933825at2759"/>
<dbReference type="PANTHER" id="PTHR47593">
    <property type="entry name" value="ZINC FINGER PROTEIN 4-LIKE"/>
    <property type="match status" value="1"/>
</dbReference>
<name>A0A9Q1QM91_9CARY</name>
<accession>A0A9Q1QM91</accession>
<organism evidence="3 4">
    <name type="scientific">Carnegiea gigantea</name>
    <dbReference type="NCBI Taxonomy" id="171969"/>
    <lineage>
        <taxon>Eukaryota</taxon>
        <taxon>Viridiplantae</taxon>
        <taxon>Streptophyta</taxon>
        <taxon>Embryophyta</taxon>
        <taxon>Tracheophyta</taxon>
        <taxon>Spermatophyta</taxon>
        <taxon>Magnoliopsida</taxon>
        <taxon>eudicotyledons</taxon>
        <taxon>Gunneridae</taxon>
        <taxon>Pentapetalae</taxon>
        <taxon>Caryophyllales</taxon>
        <taxon>Cactineae</taxon>
        <taxon>Cactaceae</taxon>
        <taxon>Cactoideae</taxon>
        <taxon>Echinocereeae</taxon>
        <taxon>Carnegiea</taxon>
    </lineage>
</organism>
<dbReference type="AlphaFoldDB" id="A0A9Q1QM91"/>
<keyword evidence="1" id="KW-0479">Metal-binding</keyword>
<dbReference type="InterPro" id="IPR036236">
    <property type="entry name" value="Znf_C2H2_sf"/>
</dbReference>
<dbReference type="PROSITE" id="PS00028">
    <property type="entry name" value="ZINC_FINGER_C2H2_1"/>
    <property type="match status" value="1"/>
</dbReference>
<proteinExistence type="predicted"/>
<sequence>MGNRMTDMRIVFWTTKASLGGTTAKTSDRFLISPVSLSLSSVEHLQSQNSFSFVSEGATDISSNKDKAIQITNEAIEDDNREWLNLGLGTYPSSRAEDPGSLSRPVPVKIFSCNFCMRKFFSSQALGGHQNAHKRERGAARRFQSQRMIEMMGLPINSPMPRSLGVHQHSLVHKLHGEGYALAARFKNANTGYSAPWNHYAMEGTTDTMWPGSYRLDSQVGQIAEETKIDLNLRL</sequence>
<reference evidence="3" key="1">
    <citation type="submission" date="2022-04" db="EMBL/GenBank/DDBJ databases">
        <title>Carnegiea gigantea Genome sequencing and assembly v2.</title>
        <authorList>
            <person name="Copetti D."/>
            <person name="Sanderson M.J."/>
            <person name="Burquez A."/>
            <person name="Wojciechowski M.F."/>
        </authorList>
    </citation>
    <scope>NUCLEOTIDE SEQUENCE</scope>
    <source>
        <strain evidence="3">SGP5-SGP5p</strain>
        <tissue evidence="3">Aerial part</tissue>
    </source>
</reference>
<dbReference type="EMBL" id="JAKOGI010000051">
    <property type="protein sequence ID" value="KAJ8446716.1"/>
    <property type="molecule type" value="Genomic_DNA"/>
</dbReference>
<feature type="domain" description="C2H2-type" evidence="2">
    <location>
        <begin position="111"/>
        <end position="138"/>
    </location>
</feature>
<evidence type="ECO:0000313" key="3">
    <source>
        <dbReference type="EMBL" id="KAJ8446716.1"/>
    </source>
</evidence>
<keyword evidence="4" id="KW-1185">Reference proteome</keyword>
<dbReference type="SUPFAM" id="SSF57667">
    <property type="entry name" value="beta-beta-alpha zinc fingers"/>
    <property type="match status" value="1"/>
</dbReference>
<evidence type="ECO:0000256" key="1">
    <source>
        <dbReference type="PROSITE-ProRule" id="PRU00042"/>
    </source>
</evidence>
<gene>
    <name evidence="3" type="ORF">Cgig2_002878</name>
</gene>
<dbReference type="InterPro" id="IPR013087">
    <property type="entry name" value="Znf_C2H2_type"/>
</dbReference>
<keyword evidence="1" id="KW-0862">Zinc</keyword>
<protein>
    <recommendedName>
        <fullName evidence="2">C2H2-type domain-containing protein</fullName>
    </recommendedName>
</protein>
<evidence type="ECO:0000259" key="2">
    <source>
        <dbReference type="PROSITE" id="PS50157"/>
    </source>
</evidence>
<dbReference type="InterPro" id="IPR053266">
    <property type="entry name" value="Zinc_finger_protein_7"/>
</dbReference>
<dbReference type="Gene3D" id="3.30.160.60">
    <property type="entry name" value="Classic Zinc Finger"/>
    <property type="match status" value="1"/>
</dbReference>
<keyword evidence="1" id="KW-0863">Zinc-finger</keyword>